<protein>
    <submittedName>
        <fullName evidence="2">Putative secreted protein</fullName>
    </submittedName>
</protein>
<keyword evidence="1" id="KW-1133">Transmembrane helix</keyword>
<evidence type="ECO:0000256" key="1">
    <source>
        <dbReference type="SAM" id="Phobius"/>
    </source>
</evidence>
<keyword evidence="1" id="KW-0812">Transmembrane</keyword>
<proteinExistence type="predicted"/>
<evidence type="ECO:0000313" key="2">
    <source>
        <dbReference type="EMBL" id="MBW78621.1"/>
    </source>
</evidence>
<accession>A0A2M4DM62</accession>
<dbReference type="AlphaFoldDB" id="A0A2M4DM62"/>
<dbReference type="EMBL" id="GGFL01014443">
    <property type="protein sequence ID" value="MBW78621.1"/>
    <property type="molecule type" value="Transcribed_RNA"/>
</dbReference>
<sequence length="108" mass="12123">MLLITFALHKCRHRASWNRLNFLFLGLSCGSCLVVGSRNFCRQKLLSQFYGPGFFAPFAGSSWFGSVRSGSGKVVGVPFENQSCAELRFRFTFFILHPRAARKVGPEV</sequence>
<feature type="transmembrane region" description="Helical" evidence="1">
    <location>
        <begin position="20"/>
        <end position="40"/>
    </location>
</feature>
<name>A0A2M4DM62_ANODA</name>
<reference evidence="2" key="1">
    <citation type="submission" date="2018-01" db="EMBL/GenBank/DDBJ databases">
        <title>An insight into the sialome of Amazonian anophelines.</title>
        <authorList>
            <person name="Ribeiro J.M."/>
            <person name="Scarpassa V."/>
            <person name="Calvo E."/>
        </authorList>
    </citation>
    <scope>NUCLEOTIDE SEQUENCE</scope>
</reference>
<keyword evidence="1" id="KW-0472">Membrane</keyword>
<organism evidence="2">
    <name type="scientific">Anopheles darlingi</name>
    <name type="common">Mosquito</name>
    <dbReference type="NCBI Taxonomy" id="43151"/>
    <lineage>
        <taxon>Eukaryota</taxon>
        <taxon>Metazoa</taxon>
        <taxon>Ecdysozoa</taxon>
        <taxon>Arthropoda</taxon>
        <taxon>Hexapoda</taxon>
        <taxon>Insecta</taxon>
        <taxon>Pterygota</taxon>
        <taxon>Neoptera</taxon>
        <taxon>Endopterygota</taxon>
        <taxon>Diptera</taxon>
        <taxon>Nematocera</taxon>
        <taxon>Culicoidea</taxon>
        <taxon>Culicidae</taxon>
        <taxon>Anophelinae</taxon>
        <taxon>Anopheles</taxon>
    </lineage>
</organism>